<feature type="region of interest" description="Disordered" evidence="1">
    <location>
        <begin position="463"/>
        <end position="494"/>
    </location>
</feature>
<dbReference type="Proteomes" id="UP000198341">
    <property type="component" value="Chromosome 12"/>
</dbReference>
<protein>
    <recommendedName>
        <fullName evidence="4">Coilin</fullName>
    </recommendedName>
</protein>
<dbReference type="GO" id="GO:0015030">
    <property type="term" value="C:Cajal body"/>
    <property type="evidence" value="ECO:0007669"/>
    <property type="project" value="TreeGrafter"/>
</dbReference>
<dbReference type="GO" id="GO:0000387">
    <property type="term" value="P:spliceosomal snRNP assembly"/>
    <property type="evidence" value="ECO:0007669"/>
    <property type="project" value="TreeGrafter"/>
</dbReference>
<dbReference type="GeneID" id="19012689"/>
<dbReference type="RefSeq" id="XP_007510039.1">
    <property type="nucleotide sequence ID" value="XM_007509977.1"/>
</dbReference>
<evidence type="ECO:0000313" key="2">
    <source>
        <dbReference type="EMBL" id="CCO19154.1"/>
    </source>
</evidence>
<dbReference type="AlphaFoldDB" id="K8EME8"/>
<dbReference type="PANTHER" id="PTHR15197">
    <property type="entry name" value="COILIN P80"/>
    <property type="match status" value="1"/>
</dbReference>
<feature type="compositionally biased region" description="Low complexity" evidence="1">
    <location>
        <begin position="182"/>
        <end position="193"/>
    </location>
</feature>
<evidence type="ECO:0000256" key="1">
    <source>
        <dbReference type="SAM" id="MobiDB-lite"/>
    </source>
</evidence>
<dbReference type="GO" id="GO:0030620">
    <property type="term" value="F:U2 snRNA binding"/>
    <property type="evidence" value="ECO:0007669"/>
    <property type="project" value="TreeGrafter"/>
</dbReference>
<reference evidence="2 3" key="1">
    <citation type="submission" date="2011-10" db="EMBL/GenBank/DDBJ databases">
        <authorList>
            <person name="Genoscope - CEA"/>
        </authorList>
    </citation>
    <scope>NUCLEOTIDE SEQUENCE [LARGE SCALE GENOMIC DNA]</scope>
    <source>
        <strain evidence="2 3">RCC 1105</strain>
    </source>
</reference>
<dbReference type="GO" id="GO:0030619">
    <property type="term" value="F:U1 snRNA binding"/>
    <property type="evidence" value="ECO:0007669"/>
    <property type="project" value="TreeGrafter"/>
</dbReference>
<feature type="compositionally biased region" description="Basic residues" evidence="1">
    <location>
        <begin position="677"/>
        <end position="686"/>
    </location>
</feature>
<gene>
    <name evidence="2" type="ordered locus">Bathy12g01610</name>
</gene>
<dbReference type="InterPro" id="IPR024822">
    <property type="entry name" value="Coilin"/>
</dbReference>
<name>K8EME8_9CHLO</name>
<dbReference type="KEGG" id="bpg:Bathy12g01610"/>
<feature type="region of interest" description="Disordered" evidence="1">
    <location>
        <begin position="644"/>
        <end position="705"/>
    </location>
</feature>
<feature type="compositionally biased region" description="Basic and acidic residues" evidence="1">
    <location>
        <begin position="210"/>
        <end position="222"/>
    </location>
</feature>
<sequence length="705" mass="79553">MSTPPRVRVELCSSSSDRSKKNKKLVLDVPSSCKTVKDFIETKLASIFSNRRRKDMTTKKSGGLRLSLDGGYELLESSPMNILRDDERITARYGEESSSSSEEEEEEELDTKTKKEEKFRSRSAERKANKRRMKREEKRVRVEGKGDGGGSGGTVPKKKRRIELDRSNIISAGRSAGGGRSSGSSSSSSSSSGAREREAKVKSITEGGFPDEKRKCKEKEKQEEEEEETERYAIKAFEKLRAQKRFGRNNALVDWPKNEKEWRKVKKMKPHDYVIHNEKIEEQFSIEENGKLAEDDPLAAWMHIFRCDENVDDMLAKEELEEKKAKLLGEDRKTMQRAKRVKDISNVLRSDILAYKTLTINETDGTPEVSKWLRGSVQYVDVKNKTIRLRPNPEDRAISAGQLWFEKNLPAPPPYQSNGLLELSFDDFAEIVCIGGRSIWNQLDATAVFRDVPKELRNGAGLIPPSALGVPRGHAPTRTQEQAGREDDLQQQQQQQQQQLEWCANDKCAGKELHLKRDCLEGLSAEELEARGMILLHDEENAAHGGYRYFVRPENAFGKILKDHQARYLVETIESDPRAETEVRQEAEDTIERLNALNKAIGPMRPLSHLSRDWRVNPNAQAPLPSWCKGEAVPLASDAIVPASEVEEKEEEKETRATPAPSVAPPRSNSNNNINNNKKKKKKKFSNKSGGVGAALSRFRDVGAL</sequence>
<evidence type="ECO:0000313" key="3">
    <source>
        <dbReference type="Proteomes" id="UP000198341"/>
    </source>
</evidence>
<feature type="region of interest" description="Disordered" evidence="1">
    <location>
        <begin position="79"/>
        <end position="229"/>
    </location>
</feature>
<feature type="compositionally biased region" description="Basic and acidic residues" evidence="1">
    <location>
        <begin position="83"/>
        <end position="95"/>
    </location>
</feature>
<organism evidence="2 3">
    <name type="scientific">Bathycoccus prasinos</name>
    <dbReference type="NCBI Taxonomy" id="41875"/>
    <lineage>
        <taxon>Eukaryota</taxon>
        <taxon>Viridiplantae</taxon>
        <taxon>Chlorophyta</taxon>
        <taxon>Mamiellophyceae</taxon>
        <taxon>Mamiellales</taxon>
        <taxon>Bathycoccaceae</taxon>
        <taxon>Bathycoccus</taxon>
    </lineage>
</organism>
<feature type="compositionally biased region" description="Basic and acidic residues" evidence="1">
    <location>
        <begin position="134"/>
        <end position="146"/>
    </location>
</feature>
<proteinExistence type="predicted"/>
<dbReference type="EMBL" id="FO082267">
    <property type="protein sequence ID" value="CCO19154.1"/>
    <property type="molecule type" value="Genomic_DNA"/>
</dbReference>
<accession>K8EME8</accession>
<dbReference type="PANTHER" id="PTHR15197:SF0">
    <property type="entry name" value="COILIN"/>
    <property type="match status" value="1"/>
</dbReference>
<feature type="compositionally biased region" description="Basic and acidic residues" evidence="1">
    <location>
        <begin position="110"/>
        <end position="127"/>
    </location>
</feature>
<feature type="region of interest" description="Disordered" evidence="1">
    <location>
        <begin position="1"/>
        <end position="23"/>
    </location>
</feature>
<keyword evidence="3" id="KW-1185">Reference proteome</keyword>
<evidence type="ECO:0008006" key="4">
    <source>
        <dbReference type="Google" id="ProtNLM"/>
    </source>
</evidence>
<feature type="compositionally biased region" description="Basic and acidic residues" evidence="1">
    <location>
        <begin position="194"/>
        <end position="203"/>
    </location>
</feature>